<dbReference type="PRINTS" id="PR00344">
    <property type="entry name" value="BCTRLSENSOR"/>
</dbReference>
<reference evidence="9 10" key="1">
    <citation type="submission" date="2015-01" db="EMBL/GenBank/DDBJ databases">
        <title>Vibrio sp. C1 JCM 19231 whole genome shotgun sequence.</title>
        <authorList>
            <person name="Sawabe T."/>
            <person name="Meirelles P."/>
            <person name="Feng G."/>
            <person name="Sayaka M."/>
            <person name="Hattori M."/>
            <person name="Ohkuma M."/>
        </authorList>
    </citation>
    <scope>NUCLEOTIDE SEQUENCE [LARGE SCALE GENOMIC DNA]</scope>
    <source>
        <strain evidence="10">JCM 19231</strain>
    </source>
</reference>
<keyword evidence="4" id="KW-0378">Hydrolase</keyword>
<evidence type="ECO:0000313" key="10">
    <source>
        <dbReference type="Proteomes" id="UP000031671"/>
    </source>
</evidence>
<protein>
    <recommendedName>
        <fullName evidence="2">histidine kinase</fullName>
        <ecNumber evidence="2">2.7.13.3</ecNumber>
    </recommendedName>
</protein>
<feature type="transmembrane region" description="Helical" evidence="6">
    <location>
        <begin position="20"/>
        <end position="41"/>
    </location>
</feature>
<keyword evidence="9" id="KW-0808">Transferase</keyword>
<feature type="transmembrane region" description="Helical" evidence="6">
    <location>
        <begin position="153"/>
        <end position="171"/>
    </location>
</feature>
<dbReference type="InterPro" id="IPR001789">
    <property type="entry name" value="Sig_transdc_resp-reg_receiver"/>
</dbReference>
<keyword evidence="6" id="KW-0472">Membrane</keyword>
<dbReference type="PROSITE" id="PS50109">
    <property type="entry name" value="HIS_KIN"/>
    <property type="match status" value="1"/>
</dbReference>
<dbReference type="InterPro" id="IPR005467">
    <property type="entry name" value="His_kinase_dom"/>
</dbReference>
<comment type="caution">
    <text evidence="9">The sequence shown here is derived from an EMBL/GenBank/DDBJ whole genome shotgun (WGS) entry which is preliminary data.</text>
</comment>
<dbReference type="GO" id="GO:0000155">
    <property type="term" value="F:phosphorelay sensor kinase activity"/>
    <property type="evidence" value="ECO:0007669"/>
    <property type="project" value="InterPro"/>
</dbReference>
<dbReference type="InterPro" id="IPR004358">
    <property type="entry name" value="Sig_transdc_His_kin-like_C"/>
</dbReference>
<evidence type="ECO:0000256" key="6">
    <source>
        <dbReference type="SAM" id="Phobius"/>
    </source>
</evidence>
<feature type="modified residue" description="4-aspartylphosphate" evidence="5">
    <location>
        <position position="608"/>
    </location>
</feature>
<dbReference type="EC" id="2.7.13.3" evidence="2"/>
<dbReference type="SMART" id="SM00448">
    <property type="entry name" value="REC"/>
    <property type="match status" value="1"/>
</dbReference>
<evidence type="ECO:0000259" key="8">
    <source>
        <dbReference type="PROSITE" id="PS50110"/>
    </source>
</evidence>
<sequence length="676" mass="75457">MDVKNASQKAYQYAGPNLTLVGWMGFVGFPIYYITWTYLFPQPYESLALRVFCSLLFLGVVLRDKLASPWKKHFHIYYQIVITLCLPFFFFYMLIMNDWSTIWLLSYMSAIFLHVLLVHVTWLLFAQGIVGVLLAIAMTWLSGDLAGNSAFEWAYVPIFLFVYVFGSAFYVRNQNQHEGRVALTKTLGAGIAHEMRNPLATLSAAVDVFQSLIPKPDGKDLTTYQISASEAEQLLQTTEFAKNSIQGGREAIDLLLTSIDESEISCASFQYYSAKDVVENAIESFGYQQPHSKGNTSLSVSGDFEFLGSDVLLRYVLFNLLKNAYQHGVADGQELQIQVSIVPSEHENRLVVTDNGKGMPQEVVERIFDDFFSTGGQSNSGLGLPFCQKVIRAFEGNIRCESQLGQGTSFIITVPRVDSQAIKNLQQQVLGCKTVHLVSDDKSQIHSVHKVARNIGVSIETLDINALLGNKKIKSDLILIDSDCLELHQIKQLSAVPRLSNTAVLSKHEHAGIELLWSSYPRWSQASEFMLINMLLGKLSSDTQEVRPTSAKKSYAGRTVMVVDDNDSLRMLTSIILQKQGFEVIQSNSGRKAILALEENQIDLILMDVDMPDMNGLEATATIRNSQREFSHIPIIAHTGDISADAVNNIKLSGMHDHLRKPASQDALLEKISDWI</sequence>
<feature type="transmembrane region" description="Helical" evidence="6">
    <location>
        <begin position="76"/>
        <end position="95"/>
    </location>
</feature>
<dbReference type="AlphaFoldDB" id="A0A0B8NZ95"/>
<dbReference type="Gene3D" id="1.10.287.130">
    <property type="match status" value="1"/>
</dbReference>
<dbReference type="Gene3D" id="3.30.565.10">
    <property type="entry name" value="Histidine kinase-like ATPase, C-terminal domain"/>
    <property type="match status" value="1"/>
</dbReference>
<feature type="domain" description="Histidine kinase" evidence="7">
    <location>
        <begin position="190"/>
        <end position="418"/>
    </location>
</feature>
<dbReference type="GO" id="GO:0016787">
    <property type="term" value="F:hydrolase activity"/>
    <property type="evidence" value="ECO:0007669"/>
    <property type="project" value="UniProtKB-KW"/>
</dbReference>
<dbReference type="PANTHER" id="PTHR43547">
    <property type="entry name" value="TWO-COMPONENT HISTIDINE KINASE"/>
    <property type="match status" value="1"/>
</dbReference>
<evidence type="ECO:0000259" key="7">
    <source>
        <dbReference type="PROSITE" id="PS50109"/>
    </source>
</evidence>
<dbReference type="InterPro" id="IPR036890">
    <property type="entry name" value="HATPase_C_sf"/>
</dbReference>
<evidence type="ECO:0000313" key="9">
    <source>
        <dbReference type="EMBL" id="GAM56059.1"/>
    </source>
</evidence>
<name>A0A0B8NZ95_9VIBR</name>
<dbReference type="InterPro" id="IPR036097">
    <property type="entry name" value="HisK_dim/P_sf"/>
</dbReference>
<evidence type="ECO:0000256" key="3">
    <source>
        <dbReference type="ARBA" id="ARBA00022553"/>
    </source>
</evidence>
<dbReference type="Proteomes" id="UP000031671">
    <property type="component" value="Unassembled WGS sequence"/>
</dbReference>
<keyword evidence="6" id="KW-1133">Transmembrane helix</keyword>
<dbReference type="SMART" id="SM00387">
    <property type="entry name" value="HATPase_c"/>
    <property type="match status" value="1"/>
</dbReference>
<comment type="catalytic activity">
    <reaction evidence="1">
        <text>ATP + protein L-histidine = ADP + protein N-phospho-L-histidine.</text>
        <dbReference type="EC" id="2.7.13.3"/>
    </reaction>
</comment>
<dbReference type="InterPro" id="IPR011006">
    <property type="entry name" value="CheY-like_superfamily"/>
</dbReference>
<dbReference type="SUPFAM" id="SSF52172">
    <property type="entry name" value="CheY-like"/>
    <property type="match status" value="1"/>
</dbReference>
<dbReference type="Gene3D" id="3.40.50.2300">
    <property type="match status" value="1"/>
</dbReference>
<dbReference type="CDD" id="cd17546">
    <property type="entry name" value="REC_hyHK_CKI1_RcsC-like"/>
    <property type="match status" value="1"/>
</dbReference>
<accession>A0A0B8NZ95</accession>
<dbReference type="SUPFAM" id="SSF47384">
    <property type="entry name" value="Homodimeric domain of signal transducing histidine kinase"/>
    <property type="match status" value="1"/>
</dbReference>
<evidence type="ECO:0000256" key="2">
    <source>
        <dbReference type="ARBA" id="ARBA00012438"/>
    </source>
</evidence>
<dbReference type="InterPro" id="IPR003594">
    <property type="entry name" value="HATPase_dom"/>
</dbReference>
<proteinExistence type="predicted"/>
<keyword evidence="9" id="KW-0418">Kinase</keyword>
<dbReference type="InterPro" id="IPR003661">
    <property type="entry name" value="HisK_dim/P_dom"/>
</dbReference>
<dbReference type="PANTHER" id="PTHR43547:SF2">
    <property type="entry name" value="HYBRID SIGNAL TRANSDUCTION HISTIDINE KINASE C"/>
    <property type="match status" value="1"/>
</dbReference>
<reference evidence="9 10" key="2">
    <citation type="submission" date="2015-01" db="EMBL/GenBank/DDBJ databases">
        <authorList>
            <consortium name="NBRP consortium"/>
            <person name="Sawabe T."/>
            <person name="Meirelles P."/>
            <person name="Feng G."/>
            <person name="Sayaka M."/>
            <person name="Hattori M."/>
            <person name="Ohkuma M."/>
        </authorList>
    </citation>
    <scope>NUCLEOTIDE SEQUENCE [LARGE SCALE GENOMIC DNA]</scope>
    <source>
        <strain evidence="10">JCM 19231</strain>
    </source>
</reference>
<dbReference type="Pfam" id="PF02518">
    <property type="entry name" value="HATPase_c"/>
    <property type="match status" value="1"/>
</dbReference>
<evidence type="ECO:0000256" key="1">
    <source>
        <dbReference type="ARBA" id="ARBA00000085"/>
    </source>
</evidence>
<dbReference type="RefSeq" id="WP_261837031.1">
    <property type="nucleotide sequence ID" value="NZ_AP024882.1"/>
</dbReference>
<evidence type="ECO:0000256" key="4">
    <source>
        <dbReference type="ARBA" id="ARBA00022801"/>
    </source>
</evidence>
<gene>
    <name evidence="9" type="ORF">JCM19231_4005</name>
</gene>
<feature type="transmembrane region" description="Helical" evidence="6">
    <location>
        <begin position="122"/>
        <end position="141"/>
    </location>
</feature>
<organism evidence="9 10">
    <name type="scientific">Vibrio ishigakensis</name>
    <dbReference type="NCBI Taxonomy" id="1481914"/>
    <lineage>
        <taxon>Bacteria</taxon>
        <taxon>Pseudomonadati</taxon>
        <taxon>Pseudomonadota</taxon>
        <taxon>Gammaproteobacteria</taxon>
        <taxon>Vibrionales</taxon>
        <taxon>Vibrionaceae</taxon>
        <taxon>Vibrio</taxon>
    </lineage>
</organism>
<keyword evidence="10" id="KW-1185">Reference proteome</keyword>
<dbReference type="SUPFAM" id="SSF55874">
    <property type="entry name" value="ATPase domain of HSP90 chaperone/DNA topoisomerase II/histidine kinase"/>
    <property type="match status" value="1"/>
</dbReference>
<keyword evidence="6" id="KW-0812">Transmembrane</keyword>
<feature type="transmembrane region" description="Helical" evidence="6">
    <location>
        <begin position="47"/>
        <end position="64"/>
    </location>
</feature>
<dbReference type="EMBL" id="BBRZ01000023">
    <property type="protein sequence ID" value="GAM56059.1"/>
    <property type="molecule type" value="Genomic_DNA"/>
</dbReference>
<evidence type="ECO:0000256" key="5">
    <source>
        <dbReference type="PROSITE-ProRule" id="PRU00169"/>
    </source>
</evidence>
<keyword evidence="3 5" id="KW-0597">Phosphoprotein</keyword>
<dbReference type="CDD" id="cd00075">
    <property type="entry name" value="HATPase"/>
    <property type="match status" value="1"/>
</dbReference>
<dbReference type="PROSITE" id="PS50110">
    <property type="entry name" value="RESPONSE_REGULATORY"/>
    <property type="match status" value="1"/>
</dbReference>
<dbReference type="Pfam" id="PF00072">
    <property type="entry name" value="Response_reg"/>
    <property type="match status" value="1"/>
</dbReference>
<feature type="domain" description="Response regulatory" evidence="8">
    <location>
        <begin position="559"/>
        <end position="676"/>
    </location>
</feature>
<dbReference type="CDD" id="cd00082">
    <property type="entry name" value="HisKA"/>
    <property type="match status" value="1"/>
</dbReference>